<dbReference type="EMBL" id="CP015136">
    <property type="protein sequence ID" value="AMY07261.1"/>
    <property type="molecule type" value="Genomic_DNA"/>
</dbReference>
<evidence type="ECO:0000259" key="1">
    <source>
        <dbReference type="Pfam" id="PF14403"/>
    </source>
</evidence>
<reference evidence="2 3" key="1">
    <citation type="journal article" date="2016" name="Genome Announc.">
        <title>First Complete Genome Sequence of a Subdivision 6 Acidobacterium Strain.</title>
        <authorList>
            <person name="Huang S."/>
            <person name="Vieira S."/>
            <person name="Bunk B."/>
            <person name="Riedel T."/>
            <person name="Sproer C."/>
            <person name="Overmann J."/>
        </authorList>
    </citation>
    <scope>NUCLEOTIDE SEQUENCE [LARGE SCALE GENOMIC DNA]</scope>
    <source>
        <strain evidence="3">DSM 100886 HEG_-6_39</strain>
    </source>
</reference>
<accession>A0A143PFG7</accession>
<dbReference type="KEGG" id="abac:LuPra_00428"/>
<reference evidence="3" key="2">
    <citation type="submission" date="2016-04" db="EMBL/GenBank/DDBJ databases">
        <title>First Complete Genome Sequence of a Subdivision 6 Acidobacterium.</title>
        <authorList>
            <person name="Huang S."/>
            <person name="Vieira S."/>
            <person name="Bunk B."/>
            <person name="Riedel T."/>
            <person name="Sproeer C."/>
            <person name="Overmann J."/>
        </authorList>
    </citation>
    <scope>NUCLEOTIDE SEQUENCE [LARGE SCALE GENOMIC DNA]</scope>
    <source>
        <strain evidence="3">DSM 100886 HEG_-6_39</strain>
    </source>
</reference>
<feature type="domain" description="Circularly permuted ATP-grasp type 2" evidence="1">
    <location>
        <begin position="125"/>
        <end position="405"/>
    </location>
</feature>
<dbReference type="Pfam" id="PF14403">
    <property type="entry name" value="CP_ATPgrasp_2"/>
    <property type="match status" value="1"/>
</dbReference>
<evidence type="ECO:0000313" key="3">
    <source>
        <dbReference type="Proteomes" id="UP000076079"/>
    </source>
</evidence>
<gene>
    <name evidence="2" type="ORF">LuPra_00428</name>
</gene>
<protein>
    <recommendedName>
        <fullName evidence="1">Circularly permuted ATP-grasp type 2 domain-containing protein</fullName>
    </recommendedName>
</protein>
<sequence length="453" mass="50467">MPDPIQTWMSLLGQGGELTEAYWDAHAQHMRDARLMFGDRLSCPFLRPLFMDAHGEARQRAACEVIALVAERIIREAMKDEALLGAFGLSDAERAMVAIDPGYAYASTASRLDSFLLPHSLMFAEYNAESPAGFGYTETLAAVFEQLPIMDRFREHFDAQPYLMMDTMLEALIASYRDWGGTAPAPRIVITDFRGVPTWSEFEILAHRFTACGVPTLIADPRDLELVNGRLVVYGQAVDLVYRRALVNDLVARPDDTRVLVQAYRDRLACVANTFRCKIPHKKSFFAVLTDEAHAARFSADEHAVIRAHVPWTRVVAERRTRNSGGDDVDLAAFIRDQRDRLVLKPTDDFGGHGVTLGWETDEAAWDTTLRAALAAPGGSWIVQERIPIRREPFPMVENNPHRVTNRDMLVDCAPYIFRGKVCGFLTRLSASGLANVTSGGGQVPAFRVAARP</sequence>
<dbReference type="RefSeq" id="WP_110169234.1">
    <property type="nucleotide sequence ID" value="NZ_CP015136.1"/>
</dbReference>
<dbReference type="InterPro" id="IPR025841">
    <property type="entry name" value="CP_ATPgrasp_2"/>
</dbReference>
<dbReference type="OrthoDB" id="9771802at2"/>
<dbReference type="SUPFAM" id="SSF56059">
    <property type="entry name" value="Glutathione synthetase ATP-binding domain-like"/>
    <property type="match status" value="1"/>
</dbReference>
<proteinExistence type="predicted"/>
<dbReference type="AlphaFoldDB" id="A0A143PFG7"/>
<keyword evidence="3" id="KW-1185">Reference proteome</keyword>
<dbReference type="Proteomes" id="UP000076079">
    <property type="component" value="Chromosome"/>
</dbReference>
<evidence type="ECO:0000313" key="2">
    <source>
        <dbReference type="EMBL" id="AMY07261.1"/>
    </source>
</evidence>
<name>A0A143PFG7_LUTPR</name>
<dbReference type="STRING" id="1855912.LuPra_00428"/>
<organism evidence="2 3">
    <name type="scientific">Luteitalea pratensis</name>
    <dbReference type="NCBI Taxonomy" id="1855912"/>
    <lineage>
        <taxon>Bacteria</taxon>
        <taxon>Pseudomonadati</taxon>
        <taxon>Acidobacteriota</taxon>
        <taxon>Vicinamibacteria</taxon>
        <taxon>Vicinamibacterales</taxon>
        <taxon>Vicinamibacteraceae</taxon>
        <taxon>Luteitalea</taxon>
    </lineage>
</organism>